<dbReference type="AlphaFoldDB" id="A0A1I6ZQZ1"/>
<proteinExistence type="predicted"/>
<accession>A0A1I6ZQZ1</accession>
<dbReference type="EMBL" id="FPAU01000001">
    <property type="protein sequence ID" value="SFT65027.1"/>
    <property type="molecule type" value="Genomic_DNA"/>
</dbReference>
<gene>
    <name evidence="1" type="ORF">SAMN05192562_1011308</name>
</gene>
<keyword evidence="2" id="KW-1185">Reference proteome</keyword>
<sequence>MRIHAWRYFLRCSFCYIVEHDENITTNKPLLFCGRQLCFVLSLSDIILCPELP</sequence>
<protein>
    <submittedName>
        <fullName evidence="1">Uncharacterized protein</fullName>
    </submittedName>
</protein>
<organism evidence="1 2">
    <name type="scientific">Kosakonia arachidis</name>
    <dbReference type="NCBI Taxonomy" id="551989"/>
    <lineage>
        <taxon>Bacteria</taxon>
        <taxon>Pseudomonadati</taxon>
        <taxon>Pseudomonadota</taxon>
        <taxon>Gammaproteobacteria</taxon>
        <taxon>Enterobacterales</taxon>
        <taxon>Enterobacteriaceae</taxon>
        <taxon>Kosakonia</taxon>
    </lineage>
</organism>
<reference evidence="2" key="1">
    <citation type="submission" date="2016-10" db="EMBL/GenBank/DDBJ databases">
        <authorList>
            <person name="Varghese N."/>
            <person name="Submissions S."/>
        </authorList>
    </citation>
    <scope>NUCLEOTIDE SEQUENCE [LARGE SCALE GENOMIC DNA]</scope>
    <source>
        <strain evidence="2">Ah-143</strain>
    </source>
</reference>
<evidence type="ECO:0000313" key="2">
    <source>
        <dbReference type="Proteomes" id="UP000199187"/>
    </source>
</evidence>
<dbReference type="Proteomes" id="UP000199187">
    <property type="component" value="Unassembled WGS sequence"/>
</dbReference>
<evidence type="ECO:0000313" key="1">
    <source>
        <dbReference type="EMBL" id="SFT65027.1"/>
    </source>
</evidence>
<name>A0A1I6ZQZ1_9ENTR</name>